<dbReference type="PROSITE" id="PS50850">
    <property type="entry name" value="MFS"/>
    <property type="match status" value="1"/>
</dbReference>
<evidence type="ECO:0000259" key="8">
    <source>
        <dbReference type="PROSITE" id="PS50850"/>
    </source>
</evidence>
<feature type="transmembrane region" description="Helical" evidence="7">
    <location>
        <begin position="109"/>
        <end position="131"/>
    </location>
</feature>
<feature type="transmembrane region" description="Helical" evidence="7">
    <location>
        <begin position="170"/>
        <end position="192"/>
    </location>
</feature>
<dbReference type="OrthoDB" id="9812221at2"/>
<reference evidence="9" key="1">
    <citation type="submission" date="2018-01" db="EMBL/GenBank/DDBJ databases">
        <authorList>
            <person name="Yu X.-D."/>
        </authorList>
    </citation>
    <scope>NUCLEOTIDE SEQUENCE</scope>
    <source>
        <strain evidence="9">ZX-21</strain>
    </source>
</reference>
<feature type="transmembrane region" description="Helical" evidence="7">
    <location>
        <begin position="12"/>
        <end position="35"/>
    </location>
</feature>
<gene>
    <name evidence="9" type="primary">emrB</name>
    <name evidence="9" type="ORF">C0068_00555</name>
</gene>
<feature type="transmembrane region" description="Helical" evidence="7">
    <location>
        <begin position="275"/>
        <end position="298"/>
    </location>
</feature>
<evidence type="ECO:0000256" key="1">
    <source>
        <dbReference type="ARBA" id="ARBA00004651"/>
    </source>
</evidence>
<feature type="transmembrane region" description="Helical" evidence="7">
    <location>
        <begin position="143"/>
        <end position="164"/>
    </location>
</feature>
<feature type="transmembrane region" description="Helical" evidence="7">
    <location>
        <begin position="82"/>
        <end position="103"/>
    </location>
</feature>
<keyword evidence="3" id="KW-1003">Cell membrane</keyword>
<dbReference type="SUPFAM" id="SSF103473">
    <property type="entry name" value="MFS general substrate transporter"/>
    <property type="match status" value="1"/>
</dbReference>
<feature type="transmembrane region" description="Helical" evidence="7">
    <location>
        <begin position="310"/>
        <end position="330"/>
    </location>
</feature>
<dbReference type="NCBIfam" id="TIGR00711">
    <property type="entry name" value="efflux_EmrB"/>
    <property type="match status" value="1"/>
</dbReference>
<keyword evidence="2" id="KW-0813">Transport</keyword>
<dbReference type="Gene3D" id="1.20.1720.10">
    <property type="entry name" value="Multidrug resistance protein D"/>
    <property type="match status" value="1"/>
</dbReference>
<feature type="transmembrane region" description="Helical" evidence="7">
    <location>
        <begin position="204"/>
        <end position="223"/>
    </location>
</feature>
<dbReference type="PANTHER" id="PTHR23501">
    <property type="entry name" value="MAJOR FACILITATOR SUPERFAMILY"/>
    <property type="match status" value="1"/>
</dbReference>
<proteinExistence type="predicted"/>
<evidence type="ECO:0000256" key="5">
    <source>
        <dbReference type="ARBA" id="ARBA00022989"/>
    </source>
</evidence>
<dbReference type="GO" id="GO:0022857">
    <property type="term" value="F:transmembrane transporter activity"/>
    <property type="evidence" value="ECO:0007669"/>
    <property type="project" value="InterPro"/>
</dbReference>
<comment type="caution">
    <text evidence="9">The sequence shown here is derived from an EMBL/GenBank/DDBJ whole genome shotgun (WGS) entry which is preliminary data.</text>
</comment>
<organism evidence="9 10">
    <name type="scientific">Zhongshania marina</name>
    <dbReference type="NCBI Taxonomy" id="2304603"/>
    <lineage>
        <taxon>Bacteria</taxon>
        <taxon>Pseudomonadati</taxon>
        <taxon>Pseudomonadota</taxon>
        <taxon>Gammaproteobacteria</taxon>
        <taxon>Cellvibrionales</taxon>
        <taxon>Spongiibacteraceae</taxon>
        <taxon>Zhongshania</taxon>
    </lineage>
</organism>
<dbReference type="Pfam" id="PF07690">
    <property type="entry name" value="MFS_1"/>
    <property type="match status" value="1"/>
</dbReference>
<feature type="domain" description="Major facilitator superfamily (MFS) profile" evidence="8">
    <location>
        <begin position="18"/>
        <end position="475"/>
    </location>
</feature>
<evidence type="ECO:0000256" key="6">
    <source>
        <dbReference type="ARBA" id="ARBA00023136"/>
    </source>
</evidence>
<feature type="transmembrane region" description="Helical" evidence="7">
    <location>
        <begin position="342"/>
        <end position="361"/>
    </location>
</feature>
<feature type="transmembrane region" description="Helical" evidence="7">
    <location>
        <begin position="367"/>
        <end position="385"/>
    </location>
</feature>
<evidence type="ECO:0000256" key="7">
    <source>
        <dbReference type="SAM" id="Phobius"/>
    </source>
</evidence>
<protein>
    <submittedName>
        <fullName evidence="9">MFS transporter</fullName>
    </submittedName>
</protein>
<evidence type="ECO:0000313" key="9">
    <source>
        <dbReference type="EMBL" id="POP54742.1"/>
    </source>
</evidence>
<dbReference type="InterPro" id="IPR036259">
    <property type="entry name" value="MFS_trans_sf"/>
</dbReference>
<keyword evidence="6 7" id="KW-0472">Membrane</keyword>
<accession>A0A2S4HL53</accession>
<dbReference type="PRINTS" id="PR01036">
    <property type="entry name" value="TCRTETB"/>
</dbReference>
<evidence type="ECO:0000256" key="4">
    <source>
        <dbReference type="ARBA" id="ARBA00022692"/>
    </source>
</evidence>
<dbReference type="GO" id="GO:0005886">
    <property type="term" value="C:plasma membrane"/>
    <property type="evidence" value="ECO:0007669"/>
    <property type="project" value="UniProtKB-SubCell"/>
</dbReference>
<dbReference type="RefSeq" id="WP_103682544.1">
    <property type="nucleotide sequence ID" value="NZ_PQGG01000002.1"/>
</dbReference>
<feature type="transmembrane region" description="Helical" evidence="7">
    <location>
        <begin position="406"/>
        <end position="424"/>
    </location>
</feature>
<sequence length="515" mass="55766">MTEEPTYPPLEGMPLLLMSIGVTLAVFMEVLDITIVNTSVPAVSGSLGVSINEGLLVISAYALGSAVVQPLTGWLTRRFGEVRVFLVSTMLFTAMSALCGFAGSLMGLVVFRFLQGLVSGPLLGLSQSLLLSNCPERLRGIALGVWSMTVLGAPVIGPILGGWISDNFSWRWIFFINVPLGLISIGTSWFALKDRESRVLKVPVDYVGLLFLAVGIACLQFMLDHGQQHDWFQSALIRNLAMGGVVAAVCFLLWERFERHRIIDFSLFKERNYSLAVAMVFIGTVITCVVVILTPLWLQQVASYSATQAGLASAGYGIGGGLAALVLGAFLHRMPLRSSMAIFSLLNGVVLVWIGSIPYTASFDQQFWPRAVFGVVNTLFYLLLFDVVTKSVRPDQLTSGTSVSGFFRVFGISAGAAITATVWTHRSDMHNFFLADRLNNQSLENLGASATQIAEFCMSCVSSEVLSGMVKIQSGGIAHGDVCWLGALGFFIITPLCLLFKEPEFVNEGNAVMVH</sequence>
<dbReference type="EMBL" id="PQGG01000002">
    <property type="protein sequence ID" value="POP54742.1"/>
    <property type="molecule type" value="Genomic_DNA"/>
</dbReference>
<name>A0A2S4HL53_9GAMM</name>
<dbReference type="Gene3D" id="1.20.1250.20">
    <property type="entry name" value="MFS general substrate transporter like domains"/>
    <property type="match status" value="1"/>
</dbReference>
<dbReference type="InterPro" id="IPR020846">
    <property type="entry name" value="MFS_dom"/>
</dbReference>
<dbReference type="AlphaFoldDB" id="A0A2S4HL53"/>
<keyword evidence="5 7" id="KW-1133">Transmembrane helix</keyword>
<dbReference type="InterPro" id="IPR004638">
    <property type="entry name" value="EmrB-like"/>
</dbReference>
<dbReference type="Proteomes" id="UP000237222">
    <property type="component" value="Unassembled WGS sequence"/>
</dbReference>
<keyword evidence="4 7" id="KW-0812">Transmembrane</keyword>
<dbReference type="PANTHER" id="PTHR23501:SF174">
    <property type="entry name" value="MULTIDRUG EXPORT PROTEIN EMRB-RELATED"/>
    <property type="match status" value="1"/>
</dbReference>
<feature type="transmembrane region" description="Helical" evidence="7">
    <location>
        <begin position="235"/>
        <end position="254"/>
    </location>
</feature>
<dbReference type="InterPro" id="IPR011701">
    <property type="entry name" value="MFS"/>
</dbReference>
<feature type="transmembrane region" description="Helical" evidence="7">
    <location>
        <begin position="55"/>
        <end position="75"/>
    </location>
</feature>
<evidence type="ECO:0000256" key="3">
    <source>
        <dbReference type="ARBA" id="ARBA00022475"/>
    </source>
</evidence>
<evidence type="ECO:0000256" key="2">
    <source>
        <dbReference type="ARBA" id="ARBA00022448"/>
    </source>
</evidence>
<feature type="transmembrane region" description="Helical" evidence="7">
    <location>
        <begin position="477"/>
        <end position="500"/>
    </location>
</feature>
<comment type="subcellular location">
    <subcellularLocation>
        <location evidence="1">Cell membrane</location>
        <topology evidence="1">Multi-pass membrane protein</topology>
    </subcellularLocation>
</comment>
<evidence type="ECO:0000313" key="10">
    <source>
        <dbReference type="Proteomes" id="UP000237222"/>
    </source>
</evidence>